<dbReference type="InterPro" id="IPR000182">
    <property type="entry name" value="GNAT_dom"/>
</dbReference>
<comment type="caution">
    <text evidence="6">The sequence shown here is derived from an EMBL/GenBank/DDBJ whole genome shotgun (WGS) entry which is preliminary data.</text>
</comment>
<name>A0ABT1NBL3_9FIRM</name>
<feature type="domain" description="N-acetyltransferase" evidence="5">
    <location>
        <begin position="233"/>
        <end position="378"/>
    </location>
</feature>
<dbReference type="PANTHER" id="PTHR43420:SF44">
    <property type="entry name" value="ACETYLTRANSFERASE YPEA"/>
    <property type="match status" value="1"/>
</dbReference>
<evidence type="ECO:0000313" key="7">
    <source>
        <dbReference type="Proteomes" id="UP001651880"/>
    </source>
</evidence>
<dbReference type="GO" id="GO:0061711">
    <property type="term" value="F:tRNA N(6)-L-threonylcarbamoyladenine synthase activity"/>
    <property type="evidence" value="ECO:0007669"/>
    <property type="project" value="UniProtKB-EC"/>
</dbReference>
<dbReference type="NCBIfam" id="TIGR03725">
    <property type="entry name" value="T6A_YeaZ"/>
    <property type="match status" value="1"/>
</dbReference>
<keyword evidence="4 6" id="KW-0012">Acyltransferase</keyword>
<dbReference type="CDD" id="cd04301">
    <property type="entry name" value="NAT_SF"/>
    <property type="match status" value="1"/>
</dbReference>
<evidence type="ECO:0000256" key="2">
    <source>
        <dbReference type="ARBA" id="ARBA00022490"/>
    </source>
</evidence>
<comment type="similarity">
    <text evidence="1">Belongs to the acetyltransferase family. RimI subfamily.</text>
</comment>
<proteinExistence type="inferred from homology"/>
<dbReference type="Proteomes" id="UP001651880">
    <property type="component" value="Unassembled WGS sequence"/>
</dbReference>
<keyword evidence="3 6" id="KW-0808">Transferase</keyword>
<dbReference type="InterPro" id="IPR000905">
    <property type="entry name" value="Gcp-like_dom"/>
</dbReference>
<dbReference type="InterPro" id="IPR050680">
    <property type="entry name" value="YpeA/RimI_acetyltransf"/>
</dbReference>
<dbReference type="EC" id="2.3.1.234" evidence="6"/>
<reference evidence="6 7" key="1">
    <citation type="submission" date="2021-10" db="EMBL/GenBank/DDBJ databases">
        <title>Lutispora strain m25 sp. nov., a thermophilic, non-spore-forming bacterium isolated from a lab-scale methanogenic bioreactor digesting anaerobic sludge.</title>
        <authorList>
            <person name="El Houari A."/>
            <person name="Mcdonald J."/>
        </authorList>
    </citation>
    <scope>NUCLEOTIDE SEQUENCE [LARGE SCALE GENOMIC DNA]</scope>
    <source>
        <strain evidence="7">m25</strain>
    </source>
</reference>
<evidence type="ECO:0000256" key="3">
    <source>
        <dbReference type="ARBA" id="ARBA00022679"/>
    </source>
</evidence>
<dbReference type="SUPFAM" id="SSF53067">
    <property type="entry name" value="Actin-like ATPase domain"/>
    <property type="match status" value="2"/>
</dbReference>
<dbReference type="RefSeq" id="WP_255226173.1">
    <property type="nucleotide sequence ID" value="NZ_JAJEKE010000002.1"/>
</dbReference>
<dbReference type="EMBL" id="JAJEKE010000002">
    <property type="protein sequence ID" value="MCQ1528657.1"/>
    <property type="molecule type" value="Genomic_DNA"/>
</dbReference>
<organism evidence="6 7">
    <name type="scientific">Lutispora saccharofermentans</name>
    <dbReference type="NCBI Taxonomy" id="3024236"/>
    <lineage>
        <taxon>Bacteria</taxon>
        <taxon>Bacillati</taxon>
        <taxon>Bacillota</taxon>
        <taxon>Clostridia</taxon>
        <taxon>Lutisporales</taxon>
        <taxon>Lutisporaceae</taxon>
        <taxon>Lutispora</taxon>
    </lineage>
</organism>
<evidence type="ECO:0000313" key="6">
    <source>
        <dbReference type="EMBL" id="MCQ1528657.1"/>
    </source>
</evidence>
<dbReference type="SUPFAM" id="SSF55729">
    <property type="entry name" value="Acyl-CoA N-acyltransferases (Nat)"/>
    <property type="match status" value="1"/>
</dbReference>
<sequence>MRILAIDTSTAAASSALIEDGRLLCEFMINDGKKHSEKLINIMNTALESSGIEVRDIDAFACSTGPGSFTGLRIGAAAVKALGQALDKPVIAVPTLDALAYNVFPRRGLICPMLDAQRNMVYAVLYRCDGKKLTKEEDYRAIDIDKLIERLEDFGEDIILLGDAMPIFGEKLKNALPNAVEAHSGALYPRASSVAILAEELYKAGEALNYDDLGLYYIRKSQAEVEYDKKQKIEIAPMTGEDIQAVYDVECLSFATPWSLDSFTSEIYSNNMAKYLVARIGEEIVGYGGMWIILDEGHITNIAVHPEHRGKGIGDALVQAIINIAVENGVKRMTLEVRPSNWAALNLYKKYGFKEAGVRKGYYEDTGEDAVIMWLELS</sequence>
<dbReference type="CDD" id="cd24032">
    <property type="entry name" value="ASKHA_NBD_TsaB"/>
    <property type="match status" value="1"/>
</dbReference>
<gene>
    <name evidence="6" type="primary">tsaB</name>
    <name evidence="6" type="ORF">LJD61_03745</name>
</gene>
<evidence type="ECO:0000256" key="4">
    <source>
        <dbReference type="ARBA" id="ARBA00023315"/>
    </source>
</evidence>
<dbReference type="Pfam" id="PF00814">
    <property type="entry name" value="TsaD"/>
    <property type="match status" value="1"/>
</dbReference>
<dbReference type="InterPro" id="IPR006464">
    <property type="entry name" value="AcTrfase_RimI/Ard1"/>
</dbReference>
<keyword evidence="2" id="KW-0963">Cytoplasm</keyword>
<dbReference type="PANTHER" id="PTHR43420">
    <property type="entry name" value="ACETYLTRANSFERASE"/>
    <property type="match status" value="1"/>
</dbReference>
<protein>
    <submittedName>
        <fullName evidence="6">tRNA (Adenosine(37)-N6)-threonylcarbamoyltransferase complex dimerization subunit type 1 TsaB</fullName>
        <ecNumber evidence="6">2.3.1.234</ecNumber>
    </submittedName>
</protein>
<evidence type="ECO:0000256" key="1">
    <source>
        <dbReference type="ARBA" id="ARBA00005395"/>
    </source>
</evidence>
<dbReference type="InterPro" id="IPR022496">
    <property type="entry name" value="T6A_TsaB"/>
</dbReference>
<keyword evidence="7" id="KW-1185">Reference proteome</keyword>
<accession>A0ABT1NBL3</accession>
<dbReference type="Gene3D" id="3.40.630.30">
    <property type="match status" value="1"/>
</dbReference>
<dbReference type="InterPro" id="IPR016181">
    <property type="entry name" value="Acyl_CoA_acyltransferase"/>
</dbReference>
<dbReference type="Gene3D" id="3.30.420.40">
    <property type="match status" value="2"/>
</dbReference>
<dbReference type="Pfam" id="PF00583">
    <property type="entry name" value="Acetyltransf_1"/>
    <property type="match status" value="1"/>
</dbReference>
<evidence type="ECO:0000259" key="5">
    <source>
        <dbReference type="PROSITE" id="PS51186"/>
    </source>
</evidence>
<dbReference type="PROSITE" id="PS51186">
    <property type="entry name" value="GNAT"/>
    <property type="match status" value="1"/>
</dbReference>
<dbReference type="NCBIfam" id="TIGR01575">
    <property type="entry name" value="rimI"/>
    <property type="match status" value="1"/>
</dbReference>
<dbReference type="InterPro" id="IPR043129">
    <property type="entry name" value="ATPase_NBD"/>
</dbReference>